<reference evidence="10 11" key="1">
    <citation type="submission" date="2020-08" db="EMBL/GenBank/DDBJ databases">
        <title>A Genomic Blueprint of the Chicken Gut Microbiome.</title>
        <authorList>
            <person name="Gilroy R."/>
            <person name="Ravi A."/>
            <person name="Getino M."/>
            <person name="Pursley I."/>
            <person name="Horton D.L."/>
            <person name="Alikhan N.-F."/>
            <person name="Baker D."/>
            <person name="Gharbi K."/>
            <person name="Hall N."/>
            <person name="Watson M."/>
            <person name="Adriaenssens E.M."/>
            <person name="Foster-Nyarko E."/>
            <person name="Jarju S."/>
            <person name="Secka A."/>
            <person name="Antonio M."/>
            <person name="Oren A."/>
            <person name="Chaudhuri R."/>
            <person name="La Ragione R.M."/>
            <person name="Hildebrand F."/>
            <person name="Pallen M.J."/>
        </authorList>
    </citation>
    <scope>NUCLEOTIDE SEQUENCE [LARGE SCALE GENOMIC DNA]</scope>
    <source>
        <strain evidence="10 11">Sa1CVN1</strain>
    </source>
</reference>
<evidence type="ECO:0000256" key="7">
    <source>
        <dbReference type="SAM" id="Phobius"/>
    </source>
</evidence>
<feature type="transmembrane region" description="Helical" evidence="7">
    <location>
        <begin position="369"/>
        <end position="392"/>
    </location>
</feature>
<dbReference type="EMBL" id="JACSPP010000003">
    <property type="protein sequence ID" value="MBD8039158.1"/>
    <property type="molecule type" value="Genomic_DNA"/>
</dbReference>
<dbReference type="Pfam" id="PF12821">
    <property type="entry name" value="ThrE_2"/>
    <property type="match status" value="1"/>
</dbReference>
<evidence type="ECO:0000256" key="3">
    <source>
        <dbReference type="ARBA" id="ARBA00022692"/>
    </source>
</evidence>
<evidence type="ECO:0000256" key="1">
    <source>
        <dbReference type="ARBA" id="ARBA00004651"/>
    </source>
</evidence>
<feature type="transmembrane region" description="Helical" evidence="7">
    <location>
        <begin position="243"/>
        <end position="264"/>
    </location>
</feature>
<keyword evidence="11" id="KW-1185">Reference proteome</keyword>
<sequence length="461" mass="51290">MNLEEHLETTLKAHDQMLHRRVDLLLRTGKLLVESLADTNRIMRNMKRTAAYLGIPEEKLHINIGFTMLMVNVSDENFSFTKFQRINGHGVNMTAISEVSKLSWRAIENDYTLDQYEEELEKIRIKKRNYTPLQTAVGAGFACGGFCIQFGCDWMAFLYASIAAIIGMRVRQKCNESGLNGYVGIAIAAFVATMIAWASTYLPETWTNTPWHPLLACALFIVPGVPLINFVDDMLDNFIQVGIVRAVNTLLMMGAMAFGIAFAVKLCAIDNFFPTISMVPHHEYWEYALAAAISAMGFSMIFNIQRRLLWVVAIGGILAVCTRNFVNLGPSTNNIGLDMGLVVGSFTGALLVSLIAVKAVHWFHVPNHVLTIPSVIPMIPGVLMYRMLFGLINMNVQNLEGVTPLMKAIESGVNSGLVILCISVGVAIPNIFGRKYIASSKNKHLAEILEERHKRGKFVEW</sequence>
<evidence type="ECO:0000256" key="6">
    <source>
        <dbReference type="ARBA" id="ARBA00034125"/>
    </source>
</evidence>
<dbReference type="InterPro" id="IPR050539">
    <property type="entry name" value="ThrE_Dicarb/AminoAcid_Exp"/>
</dbReference>
<protein>
    <submittedName>
        <fullName evidence="10">Threonine/serine exporter family protein</fullName>
    </submittedName>
</protein>
<dbReference type="Pfam" id="PF06738">
    <property type="entry name" value="ThrE"/>
    <property type="match status" value="1"/>
</dbReference>
<feature type="domain" description="Threonine/serine exporter-like N-terminal" evidence="8">
    <location>
        <begin position="23"/>
        <end position="266"/>
    </location>
</feature>
<feature type="transmembrane region" description="Helical" evidence="7">
    <location>
        <begin position="308"/>
        <end position="326"/>
    </location>
</feature>
<name>A0ABR8Y4V3_9BACT</name>
<dbReference type="RefSeq" id="WP_191762808.1">
    <property type="nucleotide sequence ID" value="NZ_JACSPP010000003.1"/>
</dbReference>
<comment type="similarity">
    <text evidence="6">Belongs to the ThrE exporter (TC 2.A.79) family.</text>
</comment>
<feature type="transmembrane region" description="Helical" evidence="7">
    <location>
        <begin position="284"/>
        <end position="301"/>
    </location>
</feature>
<keyword evidence="4 7" id="KW-1133">Transmembrane helix</keyword>
<comment type="caution">
    <text evidence="10">The sequence shown here is derived from an EMBL/GenBank/DDBJ whole genome shotgun (WGS) entry which is preliminary data.</text>
</comment>
<evidence type="ECO:0000256" key="4">
    <source>
        <dbReference type="ARBA" id="ARBA00022989"/>
    </source>
</evidence>
<feature type="transmembrane region" description="Helical" evidence="7">
    <location>
        <begin position="211"/>
        <end position="231"/>
    </location>
</feature>
<feature type="transmembrane region" description="Helical" evidence="7">
    <location>
        <begin position="412"/>
        <end position="433"/>
    </location>
</feature>
<dbReference type="InterPro" id="IPR024528">
    <property type="entry name" value="ThrE_2"/>
</dbReference>
<feature type="transmembrane region" description="Helical" evidence="7">
    <location>
        <begin position="338"/>
        <end position="357"/>
    </location>
</feature>
<evidence type="ECO:0000313" key="11">
    <source>
        <dbReference type="Proteomes" id="UP000620874"/>
    </source>
</evidence>
<gene>
    <name evidence="10" type="ORF">H9625_01610</name>
</gene>
<dbReference type="PANTHER" id="PTHR34390:SF2">
    <property type="entry name" value="SUCCINATE TRANSPORTER SUBUNIT YJJP-RELATED"/>
    <property type="match status" value="1"/>
</dbReference>
<keyword evidence="2" id="KW-1003">Cell membrane</keyword>
<dbReference type="InterPro" id="IPR010619">
    <property type="entry name" value="ThrE-like_N"/>
</dbReference>
<organism evidence="10 11">
    <name type="scientific">Phocaeicola intestinalis</name>
    <dbReference type="NCBI Taxonomy" id="2762212"/>
    <lineage>
        <taxon>Bacteria</taxon>
        <taxon>Pseudomonadati</taxon>
        <taxon>Bacteroidota</taxon>
        <taxon>Bacteroidia</taxon>
        <taxon>Bacteroidales</taxon>
        <taxon>Bacteroidaceae</taxon>
        <taxon>Phocaeicola</taxon>
    </lineage>
</organism>
<accession>A0ABR8Y4V3</accession>
<keyword evidence="5 7" id="KW-0472">Membrane</keyword>
<feature type="domain" description="Threonine/Serine exporter ThrE" evidence="9">
    <location>
        <begin position="288"/>
        <end position="431"/>
    </location>
</feature>
<dbReference type="Proteomes" id="UP000620874">
    <property type="component" value="Unassembled WGS sequence"/>
</dbReference>
<proteinExistence type="inferred from homology"/>
<feature type="transmembrane region" description="Helical" evidence="7">
    <location>
        <begin position="182"/>
        <end position="199"/>
    </location>
</feature>
<evidence type="ECO:0000259" key="9">
    <source>
        <dbReference type="Pfam" id="PF12821"/>
    </source>
</evidence>
<evidence type="ECO:0000259" key="8">
    <source>
        <dbReference type="Pfam" id="PF06738"/>
    </source>
</evidence>
<evidence type="ECO:0000256" key="5">
    <source>
        <dbReference type="ARBA" id="ARBA00023136"/>
    </source>
</evidence>
<keyword evidence="3 7" id="KW-0812">Transmembrane</keyword>
<dbReference type="PANTHER" id="PTHR34390">
    <property type="entry name" value="UPF0442 PROTEIN YJJB-RELATED"/>
    <property type="match status" value="1"/>
</dbReference>
<evidence type="ECO:0000256" key="2">
    <source>
        <dbReference type="ARBA" id="ARBA00022475"/>
    </source>
</evidence>
<evidence type="ECO:0000313" key="10">
    <source>
        <dbReference type="EMBL" id="MBD8039158.1"/>
    </source>
</evidence>
<comment type="subcellular location">
    <subcellularLocation>
        <location evidence="1">Cell membrane</location>
        <topology evidence="1">Multi-pass membrane protein</topology>
    </subcellularLocation>
</comment>